<evidence type="ECO:0000256" key="5">
    <source>
        <dbReference type="ARBA" id="ARBA00023180"/>
    </source>
</evidence>
<keyword evidence="5" id="KW-0325">Glycoprotein</keyword>
<evidence type="ECO:0000259" key="10">
    <source>
        <dbReference type="PROSITE" id="PS51390"/>
    </source>
</evidence>
<feature type="disulfide bond" evidence="6">
    <location>
        <begin position="286"/>
        <end position="313"/>
    </location>
</feature>
<dbReference type="STRING" id="6265.A0A0B2V3U8"/>
<dbReference type="InterPro" id="IPR008197">
    <property type="entry name" value="WAP_dom"/>
</dbReference>
<evidence type="ECO:0000256" key="6">
    <source>
        <dbReference type="PROSITE-ProRule" id="PRU00302"/>
    </source>
</evidence>
<feature type="domain" description="Sushi" evidence="9">
    <location>
        <begin position="316"/>
        <end position="373"/>
    </location>
</feature>
<sequence length="1362" mass="151398">MKVDFGFVVTILFTSVSNSLTVLASSCAKVNLADRPKFCKKPCTRDEQCKKANKRCLCDGPCGLSCVNPSSTCHPLVDLPNGYIRTPGDFVFGSNAEYGCDEGYVLVGPSQRRCQANREWSGTKPECRLLMKCGPPPELPYAQHDGNSYTGQYELDTEVQYTCVPGYHRYNHKGITIAKCLLNRAGAAQWFGPDLRCKARSCTDPGNILNGYRKGELFYYPHSIELSCLPGYQLIGASTLQCLSNGQWSDNMPHCKPTECARPSDPLHGKVVGSSLTYQSRVTYSCKEGYRLVGQVQRICLAEGVWAGNEPTCEEIRCPVLPVLHNGYIEGEDRHFGAMVVFRCLEAMSHIGAPYAKCEENGRWSHPMPKCLSGCSVPVIANGQLVGYSPSQLVLHGERLHVDCIEKHETEDETTIHCHNGTWSHIPTCVPVRCKTWPPRIANAKVVFTKSSHGAFARYECNTGYRPSGPHNTVKCLFGEWTSEGEPLRCKPIWCEHPSKTFGTLEGGQIMLEGQMGAYDFADYITEVEEGRSIAFQCRKGNILLGSPKATCVNGAWMPRKRPKCVSQTHPMVEGQIAWLRRRRSAATCAPITDDSRRKVIITKGGESPMEALVVCANGFHFVGSQVDGVIKCRNGRWVPDIPRCVPDDCRIPSRHHVFFVNAKSNQILQSGDIVEHGNGARMVCLRGYSIDGNGILECHQGRFINAIGHCRPKRCDLPSLREGEYSVSGKRQLQHNEQIDLQCNRKSITLTCRFGDIQPKPICSNSKAHEPQSLAVLCRRPTDNEPFIAYRSTVIGGVSTRVELNPRQPMFPNGTVIHYECTPNNTLYEANAIECANGEWITRLLPCVVTQKQPLLPADRRICIAPNIDSSHVVLNVDNFAALKNPRFPHGTVLKVGCAVANAAEEDRTVDLRCRRSKWHANGELHCRSGADYCEYRVDERAHVHAFSARLKQQITFNQKFSDGSDLAFSCVDFGMQQLRGNAVVTCRNGHWSSKLPKCLPLDPLNRFDGAPPIKFKLEQGSHAVTPLGELIVNSSSTLHLYCLFPRKKGQPVWETSSRYRNYPRTWTKFTVPQLQDIDAYELVVSATQPEDSGFFHCVIPNGRRNTLKIMVKDNTCEPFKNVSNLRVFFTSRYHYIGSTVQFSCANGYRVDGARSAICLPNGKWSHKTPKCQALQCPPIVLIDPALLATVTSYKHGGMAQFSCLPTYTLVGNEYIQCGAAAKWSAAIPLCKLVNCRSPPIPRNGEIVGGSKASYNVQEVVVFECKHGYMLTGNDYIVCQSNGNWSLPNTQCVPFCRFPGKPAHGESTSPARPYYLVGEKVVYYCTSPQYRLDSENVLECLPSGQWTRNVPLCLPIHGKPT</sequence>
<keyword evidence="2 7" id="KW-0732">Signal</keyword>
<dbReference type="PANTHER" id="PTHR19325">
    <property type="entry name" value="COMPLEMENT COMPONENT-RELATED SUSHI DOMAIN-CONTAINING"/>
    <property type="match status" value="1"/>
</dbReference>
<keyword evidence="12" id="KW-1185">Reference proteome</keyword>
<dbReference type="GO" id="GO:0005576">
    <property type="term" value="C:extracellular region"/>
    <property type="evidence" value="ECO:0007669"/>
    <property type="project" value="InterPro"/>
</dbReference>
<protein>
    <submittedName>
        <fullName evidence="11">Sushi, von Willebrand factor type A, EGF and pentraxin domain-containing protein 1</fullName>
    </submittedName>
</protein>
<dbReference type="OMA" id="DHHDNNT"/>
<evidence type="ECO:0000256" key="1">
    <source>
        <dbReference type="ARBA" id="ARBA00022659"/>
    </source>
</evidence>
<feature type="domain" description="Ig-like" evidence="8">
    <location>
        <begin position="1013"/>
        <end position="1110"/>
    </location>
</feature>
<dbReference type="Proteomes" id="UP000031036">
    <property type="component" value="Unassembled WGS sequence"/>
</dbReference>
<feature type="domain" description="Sushi" evidence="9">
    <location>
        <begin position="1176"/>
        <end position="1234"/>
    </location>
</feature>
<dbReference type="OrthoDB" id="9991441at2759"/>
<feature type="signal peptide" evidence="7">
    <location>
        <begin position="1"/>
        <end position="19"/>
    </location>
</feature>
<feature type="domain" description="Sushi" evidence="9">
    <location>
        <begin position="933"/>
        <end position="1002"/>
    </location>
</feature>
<evidence type="ECO:0000313" key="12">
    <source>
        <dbReference type="Proteomes" id="UP000031036"/>
    </source>
</evidence>
<organism evidence="11 12">
    <name type="scientific">Toxocara canis</name>
    <name type="common">Canine roundworm</name>
    <dbReference type="NCBI Taxonomy" id="6265"/>
    <lineage>
        <taxon>Eukaryota</taxon>
        <taxon>Metazoa</taxon>
        <taxon>Ecdysozoa</taxon>
        <taxon>Nematoda</taxon>
        <taxon>Chromadorea</taxon>
        <taxon>Rhabditida</taxon>
        <taxon>Spirurina</taxon>
        <taxon>Ascaridomorpha</taxon>
        <taxon>Ascaridoidea</taxon>
        <taxon>Toxocaridae</taxon>
        <taxon>Toxocara</taxon>
    </lineage>
</organism>
<feature type="disulfide bond" evidence="6">
    <location>
        <begin position="1237"/>
        <end position="1280"/>
    </location>
</feature>
<dbReference type="PROSITE" id="PS51257">
    <property type="entry name" value="PROKAR_LIPOPROTEIN"/>
    <property type="match status" value="1"/>
</dbReference>
<evidence type="ECO:0000256" key="2">
    <source>
        <dbReference type="ARBA" id="ARBA00022729"/>
    </source>
</evidence>
<feature type="disulfide bond" evidence="6">
    <location>
        <begin position="1266"/>
        <end position="1293"/>
    </location>
</feature>
<evidence type="ECO:0000256" key="7">
    <source>
        <dbReference type="SAM" id="SignalP"/>
    </source>
</evidence>
<name>A0A0B2V3U8_TOXCA</name>
<keyword evidence="4 6" id="KW-1015">Disulfide bond</keyword>
<feature type="disulfide bond" evidence="6">
    <location>
        <begin position="344"/>
        <end position="371"/>
    </location>
</feature>
<dbReference type="PROSITE" id="PS50923">
    <property type="entry name" value="SUSHI"/>
    <property type="match status" value="13"/>
</dbReference>
<feature type="domain" description="Sushi" evidence="9">
    <location>
        <begin position="200"/>
        <end position="257"/>
    </location>
</feature>
<evidence type="ECO:0000313" key="11">
    <source>
        <dbReference type="EMBL" id="KHN76127.1"/>
    </source>
</evidence>
<feature type="domain" description="Sushi" evidence="9">
    <location>
        <begin position="493"/>
        <end position="567"/>
    </location>
</feature>
<dbReference type="FunFam" id="2.10.70.10:FF:000014">
    <property type="entry name" value="Membrane cofactor protein"/>
    <property type="match status" value="1"/>
</dbReference>
<dbReference type="InterPro" id="IPR007110">
    <property type="entry name" value="Ig-like_dom"/>
</dbReference>
<keyword evidence="3" id="KW-0677">Repeat</keyword>
<dbReference type="InterPro" id="IPR050350">
    <property type="entry name" value="Compl-Cell_Adhes-Reg"/>
</dbReference>
<evidence type="ECO:0000259" key="9">
    <source>
        <dbReference type="PROSITE" id="PS50923"/>
    </source>
</evidence>
<keyword evidence="1 6" id="KW-0768">Sushi</keyword>
<feature type="disulfide bond" evidence="6">
    <location>
        <begin position="538"/>
        <end position="565"/>
    </location>
</feature>
<feature type="domain" description="Sushi" evidence="9">
    <location>
        <begin position="777"/>
        <end position="850"/>
    </location>
</feature>
<feature type="chain" id="PRO_5002076797" evidence="7">
    <location>
        <begin position="20"/>
        <end position="1362"/>
    </location>
</feature>
<gene>
    <name evidence="11" type="primary">SVEP1</name>
    <name evidence="11" type="ORF">Tcan_05183</name>
</gene>
<feature type="domain" description="Sushi" evidence="9">
    <location>
        <begin position="64"/>
        <end position="129"/>
    </location>
</feature>
<comment type="caution">
    <text evidence="11">The sequence shown here is derived from an EMBL/GenBank/DDBJ whole genome shotgun (WGS) entry which is preliminary data.</text>
</comment>
<feature type="domain" description="WAP" evidence="10">
    <location>
        <begin position="20"/>
        <end position="70"/>
    </location>
</feature>
<evidence type="ECO:0000256" key="3">
    <source>
        <dbReference type="ARBA" id="ARBA00022737"/>
    </source>
</evidence>
<evidence type="ECO:0000256" key="4">
    <source>
        <dbReference type="ARBA" id="ARBA00023157"/>
    </source>
</evidence>
<feature type="disulfide bond" evidence="6">
    <location>
        <begin position="100"/>
        <end position="127"/>
    </location>
</feature>
<dbReference type="PROSITE" id="PS50835">
    <property type="entry name" value="IG_LIKE"/>
    <property type="match status" value="1"/>
</dbReference>
<feature type="domain" description="Sushi" evidence="9">
    <location>
        <begin position="1296"/>
        <end position="1356"/>
    </location>
</feature>
<evidence type="ECO:0000259" key="8">
    <source>
        <dbReference type="PROSITE" id="PS50835"/>
    </source>
</evidence>
<dbReference type="InterPro" id="IPR000436">
    <property type="entry name" value="Sushi_SCR_CCP_dom"/>
</dbReference>
<dbReference type="GO" id="GO:0030414">
    <property type="term" value="F:peptidase inhibitor activity"/>
    <property type="evidence" value="ECO:0007669"/>
    <property type="project" value="InterPro"/>
</dbReference>
<reference evidence="11" key="1">
    <citation type="submission" date="2014-11" db="EMBL/GenBank/DDBJ databases">
        <title>Genetic blueprint of the zoonotic pathogen Toxocara canis.</title>
        <authorList>
            <person name="Zhu X.-Q."/>
            <person name="Korhonen P.K."/>
            <person name="Cai H."/>
            <person name="Young N.D."/>
            <person name="Nejsum P."/>
            <person name="von Samson-Himmelstjerna G."/>
            <person name="Boag P.R."/>
            <person name="Tan P."/>
            <person name="Li Q."/>
            <person name="Min J."/>
            <person name="Yang Y."/>
            <person name="Wang X."/>
            <person name="Fang X."/>
            <person name="Hall R.S."/>
            <person name="Hofmann A."/>
            <person name="Sternberg P.W."/>
            <person name="Jex A.R."/>
            <person name="Gasser R.B."/>
        </authorList>
    </citation>
    <scope>NUCLEOTIDE SEQUENCE [LARGE SCALE GENOMIC DNA]</scope>
    <source>
        <strain evidence="11">PN_DK_2014</strain>
    </source>
</reference>
<feature type="domain" description="Sushi" evidence="9">
    <location>
        <begin position="432"/>
        <end position="492"/>
    </location>
</feature>
<feature type="disulfide bond" evidence="6">
    <location>
        <begin position="228"/>
        <end position="255"/>
    </location>
</feature>
<feature type="domain" description="Sushi" evidence="9">
    <location>
        <begin position="1235"/>
        <end position="1295"/>
    </location>
</feature>
<dbReference type="InterPro" id="IPR035976">
    <property type="entry name" value="Sushi/SCR/CCP_sf"/>
</dbReference>
<feature type="disulfide bond" evidence="6">
    <location>
        <begin position="1146"/>
        <end position="1173"/>
    </location>
</feature>
<dbReference type="Pfam" id="PF00084">
    <property type="entry name" value="Sushi"/>
    <property type="match status" value="10"/>
</dbReference>
<dbReference type="EMBL" id="JPKZ01002567">
    <property type="protein sequence ID" value="KHN76127.1"/>
    <property type="molecule type" value="Genomic_DNA"/>
</dbReference>
<feature type="disulfide bond" evidence="6">
    <location>
        <begin position="1205"/>
        <end position="1232"/>
    </location>
</feature>
<feature type="domain" description="Sushi" evidence="9">
    <location>
        <begin position="258"/>
        <end position="315"/>
    </location>
</feature>
<comment type="caution">
    <text evidence="6">Lacks conserved residue(s) required for the propagation of feature annotation.</text>
</comment>
<dbReference type="CDD" id="cd00033">
    <property type="entry name" value="CCP"/>
    <property type="match status" value="10"/>
</dbReference>
<accession>A0A0B2V3U8</accession>
<dbReference type="PROSITE" id="PS51390">
    <property type="entry name" value="WAP"/>
    <property type="match status" value="1"/>
</dbReference>
<feature type="domain" description="Sushi" evidence="9">
    <location>
        <begin position="131"/>
        <end position="199"/>
    </location>
</feature>
<dbReference type="PANTHER" id="PTHR19325:SF558">
    <property type="entry name" value="PROTEIN LEV-9"/>
    <property type="match status" value="1"/>
</dbReference>
<dbReference type="Gene3D" id="2.10.70.10">
    <property type="entry name" value="Complement Module, domain 1"/>
    <property type="match status" value="13"/>
</dbReference>
<dbReference type="SMART" id="SM00032">
    <property type="entry name" value="CCP"/>
    <property type="match status" value="17"/>
</dbReference>
<proteinExistence type="predicted"/>
<feature type="domain" description="Sushi" evidence="9">
    <location>
        <begin position="1116"/>
        <end position="1175"/>
    </location>
</feature>
<dbReference type="SUPFAM" id="SSF57535">
    <property type="entry name" value="Complement control module/SCR domain"/>
    <property type="match status" value="15"/>
</dbReference>